<dbReference type="GO" id="GO:0006508">
    <property type="term" value="P:proteolysis"/>
    <property type="evidence" value="ECO:0007669"/>
    <property type="project" value="InterPro"/>
</dbReference>
<dbReference type="InterPro" id="IPR007863">
    <property type="entry name" value="Peptidase_M16_C"/>
</dbReference>
<dbReference type="SMR" id="A0A3B6EHX8"/>
<dbReference type="AlphaFoldDB" id="A0A3B6EHX8"/>
<dbReference type="Pfam" id="PF05193">
    <property type="entry name" value="Peptidase_M16_C"/>
    <property type="match status" value="1"/>
</dbReference>
<dbReference type="PANTHER" id="PTHR11851">
    <property type="entry name" value="METALLOPROTEASE"/>
    <property type="match status" value="1"/>
</dbReference>
<evidence type="ECO:0000256" key="3">
    <source>
        <dbReference type="ARBA" id="ARBA00004370"/>
    </source>
</evidence>
<dbReference type="InterPro" id="IPR011765">
    <property type="entry name" value="Pept_M16_N"/>
</dbReference>
<evidence type="ECO:0000256" key="1">
    <source>
        <dbReference type="ARBA" id="ARBA00002123"/>
    </source>
</evidence>
<keyword evidence="7" id="KW-0472">Membrane</keyword>
<evidence type="ECO:0000256" key="4">
    <source>
        <dbReference type="ARBA" id="ARBA00007261"/>
    </source>
</evidence>
<feature type="domain" description="Peptidase M16 C-terminal" evidence="10">
    <location>
        <begin position="301"/>
        <end position="482"/>
    </location>
</feature>
<comment type="subcellular location">
    <subcellularLocation>
        <location evidence="3">Membrane</location>
    </subcellularLocation>
    <subcellularLocation>
        <location evidence="2">Mitochondrion</location>
    </subcellularLocation>
</comment>
<dbReference type="GeneID" id="123061967"/>
<evidence type="ECO:0000259" key="9">
    <source>
        <dbReference type="Pfam" id="PF00675"/>
    </source>
</evidence>
<dbReference type="Gramene" id="TraesCS3A02G277600.1">
    <property type="protein sequence ID" value="TraesCS3A02G277600.1"/>
    <property type="gene ID" value="TraesCS3A02G277600"/>
</dbReference>
<dbReference type="EnsemblPlants" id="TraesCS3A02G277600.1">
    <property type="protein sequence ID" value="TraesCS3A02G277600.1"/>
    <property type="gene ID" value="TraesCS3A02G277600"/>
</dbReference>
<evidence type="ECO:0000256" key="5">
    <source>
        <dbReference type="ARBA" id="ARBA00022946"/>
    </source>
</evidence>
<proteinExistence type="inferred from homology"/>
<evidence type="ECO:0000313" key="12">
    <source>
        <dbReference type="Proteomes" id="UP000019116"/>
    </source>
</evidence>
<reference evidence="11" key="1">
    <citation type="submission" date="2018-08" db="EMBL/GenBank/DDBJ databases">
        <authorList>
            <person name="Rossello M."/>
        </authorList>
    </citation>
    <scope>NUCLEOTIDE SEQUENCE [LARGE SCALE GENOMIC DNA]</scope>
    <source>
        <strain evidence="11">cv. Chinese Spring</strain>
    </source>
</reference>
<dbReference type="GO" id="GO:0005739">
    <property type="term" value="C:mitochondrion"/>
    <property type="evidence" value="ECO:0000318"/>
    <property type="project" value="GO_Central"/>
</dbReference>
<dbReference type="FunFam" id="3.30.830.10:FF:000008">
    <property type="entry name" value="Mitochondrial-processing peptidase subunit beta"/>
    <property type="match status" value="1"/>
</dbReference>
<evidence type="ECO:0000256" key="7">
    <source>
        <dbReference type="ARBA" id="ARBA00023136"/>
    </source>
</evidence>
<reference evidence="11" key="2">
    <citation type="submission" date="2018-10" db="UniProtKB">
        <authorList>
            <consortium name="EnsemblPlants"/>
        </authorList>
    </citation>
    <scope>IDENTIFICATION</scope>
</reference>
<name>A0A3B6EHX8_WHEAT</name>
<accession>A0A3B6EHX8</accession>
<evidence type="ECO:0000313" key="11">
    <source>
        <dbReference type="EnsemblPlants" id="TraesCS3A02G277600.1"/>
    </source>
</evidence>
<dbReference type="Proteomes" id="UP000019116">
    <property type="component" value="Chromosome 3A"/>
</dbReference>
<evidence type="ECO:0008006" key="13">
    <source>
        <dbReference type="Google" id="ProtNLM"/>
    </source>
</evidence>
<dbReference type="PANTHER" id="PTHR11851:SF190">
    <property type="entry name" value="MITOCHONDRIAL-PROCESSING PEPTIDASE SUBUNIT ALPHA"/>
    <property type="match status" value="1"/>
</dbReference>
<dbReference type="InterPro" id="IPR001431">
    <property type="entry name" value="Pept_M16_Zn_BS"/>
</dbReference>
<dbReference type="PROSITE" id="PS00143">
    <property type="entry name" value="INSULINASE"/>
    <property type="match status" value="1"/>
</dbReference>
<evidence type="ECO:0000256" key="2">
    <source>
        <dbReference type="ARBA" id="ARBA00004173"/>
    </source>
</evidence>
<dbReference type="OrthoDB" id="10251424at2759"/>
<dbReference type="SUPFAM" id="SSF63411">
    <property type="entry name" value="LuxS/MPP-like metallohydrolase"/>
    <property type="match status" value="2"/>
</dbReference>
<dbReference type="InterPro" id="IPR050361">
    <property type="entry name" value="MPP/UQCRC_Complex"/>
</dbReference>
<dbReference type="Gramene" id="TraesWEE_scaffold_037347_01G000100.1">
    <property type="protein sequence ID" value="TraesWEE_scaffold_037347_01G000100.1"/>
    <property type="gene ID" value="TraesWEE_scaffold_037347_01G000100"/>
</dbReference>
<protein>
    <recommendedName>
        <fullName evidence="13">Mitochondrial-processing peptidase subunit alpha</fullName>
    </recommendedName>
</protein>
<dbReference type="GO" id="GO:0046872">
    <property type="term" value="F:metal ion binding"/>
    <property type="evidence" value="ECO:0007669"/>
    <property type="project" value="InterPro"/>
</dbReference>
<dbReference type="Gramene" id="TraesCS3A03G0701000.1">
    <property type="protein sequence ID" value="TraesCS3A03G0701000.1.CDS"/>
    <property type="gene ID" value="TraesCS3A03G0701000"/>
</dbReference>
<dbReference type="GO" id="GO:0004222">
    <property type="term" value="F:metalloendopeptidase activity"/>
    <property type="evidence" value="ECO:0007669"/>
    <property type="project" value="InterPro"/>
</dbReference>
<dbReference type="OMA" id="YEHATNA"/>
<dbReference type="Gramene" id="TraesKAR3A01G0318290.2">
    <property type="protein sequence ID" value="cds.TraesKAR3A01G0318290.2"/>
    <property type="gene ID" value="TraesKAR3A01G0318290"/>
</dbReference>
<dbReference type="STRING" id="4565.A0A3B6EHX8"/>
<evidence type="ECO:0000256" key="6">
    <source>
        <dbReference type="ARBA" id="ARBA00023128"/>
    </source>
</evidence>
<organism evidence="11">
    <name type="scientific">Triticum aestivum</name>
    <name type="common">Wheat</name>
    <dbReference type="NCBI Taxonomy" id="4565"/>
    <lineage>
        <taxon>Eukaryota</taxon>
        <taxon>Viridiplantae</taxon>
        <taxon>Streptophyta</taxon>
        <taxon>Embryophyta</taxon>
        <taxon>Tracheophyta</taxon>
        <taxon>Spermatophyta</taxon>
        <taxon>Magnoliopsida</taxon>
        <taxon>Liliopsida</taxon>
        <taxon>Poales</taxon>
        <taxon>Poaceae</taxon>
        <taxon>BOP clade</taxon>
        <taxon>Pooideae</taxon>
        <taxon>Triticodae</taxon>
        <taxon>Triticeae</taxon>
        <taxon>Triticinae</taxon>
        <taxon>Triticum</taxon>
    </lineage>
</organism>
<gene>
    <name evidence="11" type="primary">LOC123061967</name>
</gene>
<dbReference type="InterPro" id="IPR011249">
    <property type="entry name" value="Metalloenz_LuxS/M16"/>
</dbReference>
<dbReference type="FunFam" id="3.30.830.10:FF:000022">
    <property type="entry name" value="mitochondrial-processing peptidase subunit alpha"/>
    <property type="match status" value="1"/>
</dbReference>
<evidence type="ECO:0000256" key="8">
    <source>
        <dbReference type="RuleBase" id="RU004447"/>
    </source>
</evidence>
<keyword evidence="6" id="KW-0496">Mitochondrion</keyword>
<dbReference type="Pfam" id="PF00675">
    <property type="entry name" value="Peptidase_M16"/>
    <property type="match status" value="1"/>
</dbReference>
<dbReference type="GO" id="GO:0016020">
    <property type="term" value="C:membrane"/>
    <property type="evidence" value="ECO:0007669"/>
    <property type="project" value="UniProtKB-SubCell"/>
</dbReference>
<dbReference type="RefSeq" id="XP_044341194.1">
    <property type="nucleotide sequence ID" value="XM_044485259.1"/>
</dbReference>
<dbReference type="Gene3D" id="3.30.830.10">
    <property type="entry name" value="Metalloenzyme, LuxS/M16 peptidase-like"/>
    <property type="match status" value="2"/>
</dbReference>
<comment type="function">
    <text evidence="1">Substrate recognition and binding subunit of the essential mitochondrial processing protease (MPP), which cleaves the mitochondrial sequence off newly imported precursors proteins.</text>
</comment>
<keyword evidence="12" id="KW-1185">Reference proteome</keyword>
<evidence type="ECO:0000259" key="10">
    <source>
        <dbReference type="Pfam" id="PF05193"/>
    </source>
</evidence>
<keyword evidence="5" id="KW-0809">Transit peptide</keyword>
<sequence>MGRLYAGPEQPAHFSKLRPTAPAGLTQLTHALVVHEHRALQLLGGPPLFSVPVATPRPRSSRAAAAMYRVAGSHLRALKQHGSSRFASTSVVKQSSGGLFGWLLGSKPTQFPTLDVPLPGVTIPPPLPDFVEPAKAKVTTLPNGLKIASETSTSPAATVGLYIDCGSMYETPGSSGASHLLERMSFKSTTNRSHLRLVREVESIGGNVSAIATREQMCYTYDAFRAYVPDMVEVLIDSVRNPAFLDWEVKEQLEEMKAEIAEFSANPQGLLLEALHSAGYTGALAKPLVAPEPAIHKLDSGVLKEFVAENYTAPRMVLAASGVEHDVLVSIAEPLLSDLPAVKRPEEPKSVYVGGDYRCQADCQNTHFALAFEVPGGWYEEKTAITVTVLQKLMGGGDWFCTGGVGKGLYSRLSLRILSHYHQIESFSAFNRIYNYSGIFGILATTSPDFASKAVDLAAGELLEVATPGNVTQGQLDRAKRAAKCKVLMDLESRAVACEDIGRQVMTYGEREPIEKFLNDVEAITLNDISSTAKNIISTPLTMASWGDVTNVPTYESVSRKFHSK</sequence>
<comment type="similarity">
    <text evidence="4 8">Belongs to the peptidase M16 family.</text>
</comment>
<feature type="domain" description="Peptidase M16 N-terminal" evidence="9">
    <location>
        <begin position="147"/>
        <end position="291"/>
    </location>
</feature>